<proteinExistence type="predicted"/>
<organism evidence="2 3">
    <name type="scientific">Gimesia chilikensis</name>
    <dbReference type="NCBI Taxonomy" id="2605989"/>
    <lineage>
        <taxon>Bacteria</taxon>
        <taxon>Pseudomonadati</taxon>
        <taxon>Planctomycetota</taxon>
        <taxon>Planctomycetia</taxon>
        <taxon>Planctomycetales</taxon>
        <taxon>Planctomycetaceae</taxon>
        <taxon>Gimesia</taxon>
    </lineage>
</organism>
<evidence type="ECO:0000313" key="3">
    <source>
        <dbReference type="Proteomes" id="UP000320421"/>
    </source>
</evidence>
<keyword evidence="1" id="KW-1133">Transmembrane helix</keyword>
<keyword evidence="3" id="KW-1185">Reference proteome</keyword>
<dbReference type="OrthoDB" id="289922at2"/>
<sequence>MAVFANIIFLLILFMIGFAIIALILMGTLYFLRVNRKWQWLLGAFVIYCSALGIWQYGLSRPAAVFERQFGFAPPADVCELQSSTWILGDAGHIRLSFNGSRETVQRILKRGLQRQEDMGFLERYNREFSEYFVHEREELIYNKDTGHVEFTWQGID</sequence>
<keyword evidence="1" id="KW-0472">Membrane</keyword>
<dbReference type="Proteomes" id="UP000320421">
    <property type="component" value="Chromosome"/>
</dbReference>
<evidence type="ECO:0000313" key="2">
    <source>
        <dbReference type="EMBL" id="QDT21024.1"/>
    </source>
</evidence>
<dbReference type="EMBL" id="CP036266">
    <property type="protein sequence ID" value="QDT21024.1"/>
    <property type="molecule type" value="Genomic_DNA"/>
</dbReference>
<protein>
    <submittedName>
        <fullName evidence="2">Uncharacterized protein</fullName>
    </submittedName>
</protein>
<name>A0A517PNT3_9PLAN</name>
<feature type="transmembrane region" description="Helical" evidence="1">
    <location>
        <begin position="38"/>
        <end position="59"/>
    </location>
</feature>
<dbReference type="RefSeq" id="WP_145184675.1">
    <property type="nucleotide sequence ID" value="NZ_CP036266.1"/>
</dbReference>
<accession>A0A517PNT3</accession>
<gene>
    <name evidence="2" type="ORF">HG66A1_28170</name>
</gene>
<dbReference type="AlphaFoldDB" id="A0A517PNT3"/>
<evidence type="ECO:0000256" key="1">
    <source>
        <dbReference type="SAM" id="Phobius"/>
    </source>
</evidence>
<reference evidence="2 3" key="1">
    <citation type="submission" date="2019-02" db="EMBL/GenBank/DDBJ databases">
        <title>Deep-cultivation of Planctomycetes and their phenomic and genomic characterization uncovers novel biology.</title>
        <authorList>
            <person name="Wiegand S."/>
            <person name="Jogler M."/>
            <person name="Boedeker C."/>
            <person name="Pinto D."/>
            <person name="Vollmers J."/>
            <person name="Rivas-Marin E."/>
            <person name="Kohn T."/>
            <person name="Peeters S.H."/>
            <person name="Heuer A."/>
            <person name="Rast P."/>
            <person name="Oberbeckmann S."/>
            <person name="Bunk B."/>
            <person name="Jeske O."/>
            <person name="Meyerdierks A."/>
            <person name="Storesund J.E."/>
            <person name="Kallscheuer N."/>
            <person name="Luecker S."/>
            <person name="Lage O.M."/>
            <person name="Pohl T."/>
            <person name="Merkel B.J."/>
            <person name="Hornburger P."/>
            <person name="Mueller R.-W."/>
            <person name="Bruemmer F."/>
            <person name="Labrenz M."/>
            <person name="Spormann A.M."/>
            <person name="Op den Camp H."/>
            <person name="Overmann J."/>
            <person name="Amann R."/>
            <person name="Jetten M.S.M."/>
            <person name="Mascher T."/>
            <person name="Medema M.H."/>
            <person name="Devos D.P."/>
            <person name="Kaster A.-K."/>
            <person name="Ovreas L."/>
            <person name="Rohde M."/>
            <person name="Galperin M.Y."/>
            <person name="Jogler C."/>
        </authorList>
    </citation>
    <scope>NUCLEOTIDE SEQUENCE [LARGE SCALE GENOMIC DNA]</scope>
    <source>
        <strain evidence="2 3">HG66A1</strain>
    </source>
</reference>
<feature type="transmembrane region" description="Helical" evidence="1">
    <location>
        <begin position="7"/>
        <end position="32"/>
    </location>
</feature>
<keyword evidence="1" id="KW-0812">Transmembrane</keyword>